<sequence>MSTNRTQRRQRRAGHAATRRGYTLAELLVASSLGSTLVVGLTSSLYLASQALDFDDGGAANRLEANAIVQRIARDARTAVSITELSATEITLIVPDRDGDGSTETVRYAWGGEPGDPLTEEYNGGEAMTLVAGVQSFDLGYAARAMAGQAGSVESGVTYESFTEGKIASNADSVDVLLPSDSAAGDLLIAAASVDGDVSASLAISGAGWTPLVVQSNSTAVTSGVWWKTATGAEPSTYTVSWSGGQQAYAWVMRFTGQHATTPINATGTGSGSASLNYVTYSSYDITSPAVTTTADNCLILRLVAMDDDDITADAPGLTGHATITMDSGGTGSSTASGGAGYTSLPSAGSSGNSVFEINASEQYYATTIAIAPAEEE</sequence>
<dbReference type="AlphaFoldDB" id="A0A5C5ZPS0"/>
<dbReference type="EMBL" id="SJPQ01000002">
    <property type="protein sequence ID" value="TWT88907.1"/>
    <property type="molecule type" value="Genomic_DNA"/>
</dbReference>
<proteinExistence type="predicted"/>
<evidence type="ECO:0000256" key="1">
    <source>
        <dbReference type="SAM" id="Phobius"/>
    </source>
</evidence>
<evidence type="ECO:0000313" key="2">
    <source>
        <dbReference type="EMBL" id="TWT88907.1"/>
    </source>
</evidence>
<protein>
    <recommendedName>
        <fullName evidence="4">Prepilin-type N-terminal cleavage/methylation domain-containing protein</fullName>
    </recommendedName>
</protein>
<keyword evidence="1" id="KW-1133">Transmembrane helix</keyword>
<dbReference type="RefSeq" id="WP_146400369.1">
    <property type="nucleotide sequence ID" value="NZ_SJPQ01000002.1"/>
</dbReference>
<dbReference type="Proteomes" id="UP000315440">
    <property type="component" value="Unassembled WGS sequence"/>
</dbReference>
<gene>
    <name evidence="2" type="ORF">Mal64_23970</name>
</gene>
<keyword evidence="3" id="KW-1185">Reference proteome</keyword>
<comment type="caution">
    <text evidence="2">The sequence shown here is derived from an EMBL/GenBank/DDBJ whole genome shotgun (WGS) entry which is preliminary data.</text>
</comment>
<dbReference type="OrthoDB" id="239917at2"/>
<keyword evidence="1" id="KW-0472">Membrane</keyword>
<name>A0A5C5ZPS0_9BACT</name>
<evidence type="ECO:0008006" key="4">
    <source>
        <dbReference type="Google" id="ProtNLM"/>
    </source>
</evidence>
<evidence type="ECO:0000313" key="3">
    <source>
        <dbReference type="Proteomes" id="UP000315440"/>
    </source>
</evidence>
<reference evidence="2 3" key="1">
    <citation type="submission" date="2019-02" db="EMBL/GenBank/DDBJ databases">
        <title>Deep-cultivation of Planctomycetes and their phenomic and genomic characterization uncovers novel biology.</title>
        <authorList>
            <person name="Wiegand S."/>
            <person name="Jogler M."/>
            <person name="Boedeker C."/>
            <person name="Pinto D."/>
            <person name="Vollmers J."/>
            <person name="Rivas-Marin E."/>
            <person name="Kohn T."/>
            <person name="Peeters S.H."/>
            <person name="Heuer A."/>
            <person name="Rast P."/>
            <person name="Oberbeckmann S."/>
            <person name="Bunk B."/>
            <person name="Jeske O."/>
            <person name="Meyerdierks A."/>
            <person name="Storesund J.E."/>
            <person name="Kallscheuer N."/>
            <person name="Luecker S."/>
            <person name="Lage O.M."/>
            <person name="Pohl T."/>
            <person name="Merkel B.J."/>
            <person name="Hornburger P."/>
            <person name="Mueller R.-W."/>
            <person name="Bruemmer F."/>
            <person name="Labrenz M."/>
            <person name="Spormann A.M."/>
            <person name="Op Den Camp H."/>
            <person name="Overmann J."/>
            <person name="Amann R."/>
            <person name="Jetten M.S.M."/>
            <person name="Mascher T."/>
            <person name="Medema M.H."/>
            <person name="Devos D.P."/>
            <person name="Kaster A.-K."/>
            <person name="Ovreas L."/>
            <person name="Rohde M."/>
            <person name="Galperin M.Y."/>
            <person name="Jogler C."/>
        </authorList>
    </citation>
    <scope>NUCLEOTIDE SEQUENCE [LARGE SCALE GENOMIC DNA]</scope>
    <source>
        <strain evidence="2 3">Mal64</strain>
    </source>
</reference>
<accession>A0A5C5ZPS0</accession>
<feature type="transmembrane region" description="Helical" evidence="1">
    <location>
        <begin position="21"/>
        <end position="47"/>
    </location>
</feature>
<keyword evidence="1" id="KW-0812">Transmembrane</keyword>
<organism evidence="2 3">
    <name type="scientific">Pseudobythopirellula maris</name>
    <dbReference type="NCBI Taxonomy" id="2527991"/>
    <lineage>
        <taxon>Bacteria</taxon>
        <taxon>Pseudomonadati</taxon>
        <taxon>Planctomycetota</taxon>
        <taxon>Planctomycetia</taxon>
        <taxon>Pirellulales</taxon>
        <taxon>Lacipirellulaceae</taxon>
        <taxon>Pseudobythopirellula</taxon>
    </lineage>
</organism>